<evidence type="ECO:0000259" key="13">
    <source>
        <dbReference type="Pfam" id="PF01502"/>
    </source>
</evidence>
<keyword evidence="10 12" id="KW-0862">Zinc</keyword>
<feature type="binding site" evidence="12">
    <location>
        <position position="88"/>
    </location>
    <ligand>
        <name>Mg(2+)</name>
        <dbReference type="ChEBI" id="CHEBI:18420"/>
    </ligand>
</feature>
<gene>
    <name evidence="12" type="primary">hisI</name>
    <name evidence="14" type="ORF">AOC33_02695</name>
</gene>
<keyword evidence="12" id="KW-0460">Magnesium</keyword>
<dbReference type="InterPro" id="IPR038019">
    <property type="entry name" value="PRib_AMP_CycHydrolase_sf"/>
</dbReference>
<feature type="domain" description="Phosphoribosyl-AMP cyclohydrolase" evidence="13">
    <location>
        <begin position="37"/>
        <end position="111"/>
    </location>
</feature>
<evidence type="ECO:0000256" key="10">
    <source>
        <dbReference type="ARBA" id="ARBA00022833"/>
    </source>
</evidence>
<comment type="catalytic activity">
    <reaction evidence="1 12">
        <text>1-(5-phospho-beta-D-ribosyl)-5'-AMP + H2O = 1-(5-phospho-beta-D-ribosyl)-5-[(5-phospho-beta-D-ribosylamino)methylideneamino]imidazole-4-carboxamide</text>
        <dbReference type="Rhea" id="RHEA:20049"/>
        <dbReference type="ChEBI" id="CHEBI:15377"/>
        <dbReference type="ChEBI" id="CHEBI:58435"/>
        <dbReference type="ChEBI" id="CHEBI:59457"/>
        <dbReference type="EC" id="3.5.4.19"/>
    </reaction>
</comment>
<dbReference type="InterPro" id="IPR026660">
    <property type="entry name" value="PRA-CH"/>
</dbReference>
<accession>A0A229FVP0</accession>
<dbReference type="NCBIfam" id="NF000768">
    <property type="entry name" value="PRK00051.1"/>
    <property type="match status" value="1"/>
</dbReference>
<sequence length="125" mass="14373">MSDKNAQSNNWLDQVTWNEQGLVAVIAQEFDTGDVLMMAWMNRESLQLTLEKGEAVYWSRSRKKIWHKGEESGHVQTVKSIHLDCDGDTILIKVDQKDRIACHTGEHSCFFLDLEKTPNGPVWKK</sequence>
<comment type="catalytic activity">
    <reaction evidence="2">
        <text>1-(5-phospho-beta-D-ribosyl)-ATP + H2O = 1-(5-phospho-beta-D-ribosyl)-5'-AMP + diphosphate + H(+)</text>
        <dbReference type="Rhea" id="RHEA:22828"/>
        <dbReference type="ChEBI" id="CHEBI:15377"/>
        <dbReference type="ChEBI" id="CHEBI:15378"/>
        <dbReference type="ChEBI" id="CHEBI:33019"/>
        <dbReference type="ChEBI" id="CHEBI:59457"/>
        <dbReference type="ChEBI" id="CHEBI:73183"/>
        <dbReference type="EC" id="3.6.1.31"/>
    </reaction>
</comment>
<evidence type="ECO:0000256" key="2">
    <source>
        <dbReference type="ARBA" id="ARBA00001460"/>
    </source>
</evidence>
<keyword evidence="11 12" id="KW-0368">Histidine biosynthesis</keyword>
<feature type="binding site" evidence="12">
    <location>
        <position position="85"/>
    </location>
    <ligand>
        <name>Zn(2+)</name>
        <dbReference type="ChEBI" id="CHEBI:29105"/>
        <note>ligand shared between dimeric partners</note>
    </ligand>
</feature>
<dbReference type="GO" id="GO:0004635">
    <property type="term" value="F:phosphoribosyl-AMP cyclohydrolase activity"/>
    <property type="evidence" value="ECO:0007669"/>
    <property type="project" value="UniProtKB-UniRule"/>
</dbReference>
<evidence type="ECO:0000256" key="1">
    <source>
        <dbReference type="ARBA" id="ARBA00000024"/>
    </source>
</evidence>
<keyword evidence="8 12" id="KW-0028">Amino-acid biosynthesis</keyword>
<dbReference type="Proteomes" id="UP000215188">
    <property type="component" value="Unassembled WGS sequence"/>
</dbReference>
<dbReference type="RefSeq" id="WP_089515042.1">
    <property type="nucleotide sequence ID" value="NZ_NJGG01000001.1"/>
</dbReference>
<evidence type="ECO:0000256" key="11">
    <source>
        <dbReference type="ARBA" id="ARBA00023102"/>
    </source>
</evidence>
<dbReference type="EMBL" id="NJGG01000001">
    <property type="protein sequence ID" value="OXL16014.1"/>
    <property type="molecule type" value="Genomic_DNA"/>
</dbReference>
<dbReference type="Pfam" id="PF01502">
    <property type="entry name" value="PRA-CH"/>
    <property type="match status" value="1"/>
</dbReference>
<dbReference type="EC" id="3.5.4.19" evidence="12"/>
<keyword evidence="7 12" id="KW-0963">Cytoplasm</keyword>
<comment type="similarity">
    <text evidence="5">In the C-terminal section; belongs to the PRA-PH family.</text>
</comment>
<dbReference type="GO" id="GO:0000105">
    <property type="term" value="P:L-histidine biosynthetic process"/>
    <property type="evidence" value="ECO:0007669"/>
    <property type="project" value="UniProtKB-UniRule"/>
</dbReference>
<keyword evidence="15" id="KW-1185">Reference proteome</keyword>
<dbReference type="InterPro" id="IPR002496">
    <property type="entry name" value="PRib_AMP_CycHydrolase_dom"/>
</dbReference>
<comment type="similarity">
    <text evidence="12">Belongs to the PRA-CH family.</text>
</comment>
<comment type="similarity">
    <text evidence="6">In the N-terminal section; belongs to the PRA-CH family.</text>
</comment>
<dbReference type="SUPFAM" id="SSF141734">
    <property type="entry name" value="HisI-like"/>
    <property type="match status" value="1"/>
</dbReference>
<dbReference type="UniPathway" id="UPA00031">
    <property type="reaction ID" value="UER00008"/>
</dbReference>
<evidence type="ECO:0000256" key="9">
    <source>
        <dbReference type="ARBA" id="ARBA00022801"/>
    </source>
</evidence>
<dbReference type="PANTHER" id="PTHR42945">
    <property type="entry name" value="HISTIDINE BIOSYNTHESIS BIFUNCTIONAL PROTEIN"/>
    <property type="match status" value="1"/>
</dbReference>
<evidence type="ECO:0000313" key="15">
    <source>
        <dbReference type="Proteomes" id="UP000215188"/>
    </source>
</evidence>
<evidence type="ECO:0000256" key="8">
    <source>
        <dbReference type="ARBA" id="ARBA00022605"/>
    </source>
</evidence>
<keyword evidence="9 12" id="KW-0378">Hydrolase</keyword>
<comment type="function">
    <text evidence="12">Catalyzes the hydrolysis of the adenine ring of phosphoribosyl-AMP.</text>
</comment>
<dbReference type="GO" id="GO:0004636">
    <property type="term" value="F:phosphoribosyl-ATP diphosphatase activity"/>
    <property type="evidence" value="ECO:0007669"/>
    <property type="project" value="UniProtKB-EC"/>
</dbReference>
<dbReference type="GO" id="GO:0005737">
    <property type="term" value="C:cytoplasm"/>
    <property type="evidence" value="ECO:0007669"/>
    <property type="project" value="UniProtKB-SubCell"/>
</dbReference>
<comment type="subunit">
    <text evidence="12">Homodimer.</text>
</comment>
<dbReference type="FunFam" id="3.10.20.810:FF:000001">
    <property type="entry name" value="Histidine biosynthesis bifunctional protein HisIE"/>
    <property type="match status" value="1"/>
</dbReference>
<name>A0A229FVP0_9BURK</name>
<proteinExistence type="inferred from homology"/>
<comment type="cofactor">
    <cofactor evidence="12">
        <name>Mg(2+)</name>
        <dbReference type="ChEBI" id="CHEBI:18420"/>
    </cofactor>
    <text evidence="12">Binds 1 Mg(2+) ion per subunit.</text>
</comment>
<dbReference type="PANTHER" id="PTHR42945:SF1">
    <property type="entry name" value="HISTIDINE BIOSYNTHESIS BIFUNCTIONAL PROTEIN HIS7"/>
    <property type="match status" value="1"/>
</dbReference>
<dbReference type="GO" id="GO:0008270">
    <property type="term" value="F:zinc ion binding"/>
    <property type="evidence" value="ECO:0007669"/>
    <property type="project" value="UniProtKB-UniRule"/>
</dbReference>
<protein>
    <recommendedName>
        <fullName evidence="12">Phosphoribosyl-AMP cyclohydrolase</fullName>
        <shortName evidence="12">PRA-CH</shortName>
        <ecNumber evidence="12">3.5.4.19</ecNumber>
    </recommendedName>
</protein>
<dbReference type="AlphaFoldDB" id="A0A229FVP0"/>
<comment type="pathway">
    <text evidence="4">Amino-acid biosynthesis; L-histidine biosynthesis; L-histidine from 5-phospho-alpha-D-ribose 1-diphosphate: step 2/9.</text>
</comment>
<comment type="caution">
    <text evidence="14">The sequence shown here is derived from an EMBL/GenBank/DDBJ whole genome shotgun (WGS) entry which is preliminary data.</text>
</comment>
<dbReference type="Gene3D" id="3.10.20.810">
    <property type="entry name" value="Phosphoribosyl-AMP cyclohydrolase"/>
    <property type="match status" value="1"/>
</dbReference>
<organism evidence="14 15">
    <name type="scientific">Polynucleobacter cosmopolitanus</name>
    <dbReference type="NCBI Taxonomy" id="351345"/>
    <lineage>
        <taxon>Bacteria</taxon>
        <taxon>Pseudomonadati</taxon>
        <taxon>Pseudomonadota</taxon>
        <taxon>Betaproteobacteria</taxon>
        <taxon>Burkholderiales</taxon>
        <taxon>Burkholderiaceae</taxon>
        <taxon>Polynucleobacter</taxon>
    </lineage>
</organism>
<dbReference type="GO" id="GO:0000287">
    <property type="term" value="F:magnesium ion binding"/>
    <property type="evidence" value="ECO:0007669"/>
    <property type="project" value="UniProtKB-UniRule"/>
</dbReference>
<reference evidence="14 15" key="1">
    <citation type="submission" date="2017-06" db="EMBL/GenBank/DDBJ databases">
        <title>Reclassification of a Polynucleobacter cosmopolitanus strain isolated from tropical Lake Victoria as Polynucleobacter victoriensis comb. nov.</title>
        <authorList>
            <person name="Hahn M.W."/>
        </authorList>
    </citation>
    <scope>NUCLEOTIDE SEQUENCE [LARGE SCALE GENOMIC DNA]</scope>
    <source>
        <strain evidence="14 15">MWH-MoIso2</strain>
    </source>
</reference>
<feature type="binding site" evidence="12">
    <location>
        <position position="102"/>
    </location>
    <ligand>
        <name>Zn(2+)</name>
        <dbReference type="ChEBI" id="CHEBI:29105"/>
        <note>ligand shared between dimeric partners</note>
    </ligand>
</feature>
<comment type="pathway">
    <text evidence="3 12">Amino-acid biosynthesis; L-histidine biosynthesis; L-histidine from 5-phospho-alpha-D-ribose 1-diphosphate: step 3/9.</text>
</comment>
<evidence type="ECO:0000256" key="4">
    <source>
        <dbReference type="ARBA" id="ARBA00005204"/>
    </source>
</evidence>
<feature type="binding site" evidence="12">
    <location>
        <position position="109"/>
    </location>
    <ligand>
        <name>Zn(2+)</name>
        <dbReference type="ChEBI" id="CHEBI:29105"/>
        <note>ligand shared between dimeric partners</note>
    </ligand>
</feature>
<comment type="cofactor">
    <cofactor evidence="12">
        <name>Zn(2+)</name>
        <dbReference type="ChEBI" id="CHEBI:29105"/>
    </cofactor>
    <text evidence="12">Binds 1 zinc ion per subunit.</text>
</comment>
<evidence type="ECO:0000256" key="5">
    <source>
        <dbReference type="ARBA" id="ARBA00007731"/>
    </source>
</evidence>
<feature type="binding site" evidence="12">
    <location>
        <position position="86"/>
    </location>
    <ligand>
        <name>Mg(2+)</name>
        <dbReference type="ChEBI" id="CHEBI:18420"/>
    </ligand>
</feature>
<feature type="binding site" evidence="12">
    <location>
        <position position="84"/>
    </location>
    <ligand>
        <name>Mg(2+)</name>
        <dbReference type="ChEBI" id="CHEBI:18420"/>
    </ligand>
</feature>
<evidence type="ECO:0000256" key="7">
    <source>
        <dbReference type="ARBA" id="ARBA00022490"/>
    </source>
</evidence>
<dbReference type="OrthoDB" id="9795769at2"/>
<evidence type="ECO:0000256" key="12">
    <source>
        <dbReference type="HAMAP-Rule" id="MF_01021"/>
    </source>
</evidence>
<evidence type="ECO:0000256" key="6">
    <source>
        <dbReference type="ARBA" id="ARBA00008299"/>
    </source>
</evidence>
<comment type="subcellular location">
    <subcellularLocation>
        <location evidence="12">Cytoplasm</location>
    </subcellularLocation>
</comment>
<dbReference type="HAMAP" id="MF_01021">
    <property type="entry name" value="HisI"/>
    <property type="match status" value="1"/>
</dbReference>
<evidence type="ECO:0000313" key="14">
    <source>
        <dbReference type="EMBL" id="OXL16014.1"/>
    </source>
</evidence>
<keyword evidence="12" id="KW-0479">Metal-binding</keyword>
<evidence type="ECO:0000256" key="3">
    <source>
        <dbReference type="ARBA" id="ARBA00005169"/>
    </source>
</evidence>